<dbReference type="Pfam" id="PF00356">
    <property type="entry name" value="LacI"/>
    <property type="match status" value="1"/>
</dbReference>
<dbReference type="SMART" id="SM00354">
    <property type="entry name" value="HTH_LACI"/>
    <property type="match status" value="1"/>
</dbReference>
<dbReference type="InterPro" id="IPR000843">
    <property type="entry name" value="HTH_LacI"/>
</dbReference>
<keyword evidence="1" id="KW-0805">Transcription regulation</keyword>
<dbReference type="Proteomes" id="UP001461341">
    <property type="component" value="Chromosome"/>
</dbReference>
<evidence type="ECO:0000256" key="3">
    <source>
        <dbReference type="ARBA" id="ARBA00023163"/>
    </source>
</evidence>
<dbReference type="CDD" id="cd06267">
    <property type="entry name" value="PBP1_LacI_sugar_binding-like"/>
    <property type="match status" value="1"/>
</dbReference>
<dbReference type="InterPro" id="IPR028082">
    <property type="entry name" value="Peripla_BP_I"/>
</dbReference>
<evidence type="ECO:0000313" key="7">
    <source>
        <dbReference type="Proteomes" id="UP001461341"/>
    </source>
</evidence>
<dbReference type="SUPFAM" id="SSF53822">
    <property type="entry name" value="Periplasmic binding protein-like I"/>
    <property type="match status" value="1"/>
</dbReference>
<dbReference type="RefSeq" id="WP_369017587.1">
    <property type="nucleotide sequence ID" value="NZ_CP121689.1"/>
</dbReference>
<dbReference type="InterPro" id="IPR010982">
    <property type="entry name" value="Lambda_DNA-bd_dom_sf"/>
</dbReference>
<dbReference type="InterPro" id="IPR046335">
    <property type="entry name" value="LacI/GalR-like_sensor"/>
</dbReference>
<dbReference type="PROSITE" id="PS50932">
    <property type="entry name" value="HTH_LACI_2"/>
    <property type="match status" value="1"/>
</dbReference>
<dbReference type="PANTHER" id="PTHR30146">
    <property type="entry name" value="LACI-RELATED TRANSCRIPTIONAL REPRESSOR"/>
    <property type="match status" value="1"/>
</dbReference>
<evidence type="ECO:0000256" key="2">
    <source>
        <dbReference type="ARBA" id="ARBA00023125"/>
    </source>
</evidence>
<dbReference type="EMBL" id="CP121689">
    <property type="protein sequence ID" value="WZL75440.1"/>
    <property type="molecule type" value="Genomic_DNA"/>
</dbReference>
<keyword evidence="2 6" id="KW-0238">DNA-binding</keyword>
<feature type="domain" description="HTH lacI-type" evidence="5">
    <location>
        <begin position="7"/>
        <end position="61"/>
    </location>
</feature>
<protein>
    <submittedName>
        <fullName evidence="6">LacI family DNA-binding transcriptional regulator</fullName>
    </submittedName>
</protein>
<dbReference type="SUPFAM" id="SSF47413">
    <property type="entry name" value="lambda repressor-like DNA-binding domains"/>
    <property type="match status" value="1"/>
</dbReference>
<dbReference type="PANTHER" id="PTHR30146:SF109">
    <property type="entry name" value="HTH-TYPE TRANSCRIPTIONAL REGULATOR GALS"/>
    <property type="match status" value="1"/>
</dbReference>
<evidence type="ECO:0000256" key="4">
    <source>
        <dbReference type="SAM" id="Coils"/>
    </source>
</evidence>
<dbReference type="CDD" id="cd01392">
    <property type="entry name" value="HTH_LacI"/>
    <property type="match status" value="1"/>
</dbReference>
<reference evidence="6 7" key="1">
    <citation type="submission" date="2023-03" db="EMBL/GenBank/DDBJ databases">
        <title>Novel Species.</title>
        <authorList>
            <person name="Ma S."/>
        </authorList>
    </citation>
    <scope>NUCLEOTIDE SEQUENCE [LARGE SCALE GENOMIC DNA]</scope>
    <source>
        <strain evidence="6 7">B11</strain>
    </source>
</reference>
<keyword evidence="4" id="KW-0175">Coiled coil</keyword>
<dbReference type="Pfam" id="PF13377">
    <property type="entry name" value="Peripla_BP_3"/>
    <property type="match status" value="1"/>
</dbReference>
<evidence type="ECO:0000259" key="5">
    <source>
        <dbReference type="PROSITE" id="PS50932"/>
    </source>
</evidence>
<accession>A0ABZ2Y8U8</accession>
<gene>
    <name evidence="6" type="ORF">QBE54_07540</name>
</gene>
<evidence type="ECO:0000313" key="6">
    <source>
        <dbReference type="EMBL" id="WZL75440.1"/>
    </source>
</evidence>
<sequence length="341" mass="37304">MAKKEIVTIKDVAREAGVSVATASRALGGYGYVSKEAKSRVLEAARKLGYNHNLVAKSLRTRKTYTLGYLLPDIANPFYAGIARGIQDVAFEQGYSVIICNNDNDITKTERFLKMFIRNRVEGIIYSAPFNQALKEMAETAIANGIPVVNCYGSTRVAALDTVTGDAEGGCYKAVRHLLELGHRKIGFLKVRGSGISKRRFAGCKRALEEAGVEIFPELVVEVSDYSQASGYLGAKMLFARKELPTAVFAFSEQLAIGVLKAARENSISIPERLSLIGVDDVIGEVLEPPLTSVKIPTYEAGKAAATLLLERIEKQIEENSREVVLEEKLIVRESTKAPER</sequence>
<feature type="coiled-coil region" evidence="4">
    <location>
        <begin position="303"/>
        <end position="330"/>
    </location>
</feature>
<evidence type="ECO:0000256" key="1">
    <source>
        <dbReference type="ARBA" id="ARBA00023015"/>
    </source>
</evidence>
<dbReference type="Gene3D" id="3.40.50.2300">
    <property type="match status" value="2"/>
</dbReference>
<keyword evidence="3" id="KW-0804">Transcription</keyword>
<keyword evidence="7" id="KW-1185">Reference proteome</keyword>
<organism evidence="6 7">
    <name type="scientific">Thermatribacter velox</name>
    <dbReference type="NCBI Taxonomy" id="3039681"/>
    <lineage>
        <taxon>Bacteria</taxon>
        <taxon>Pseudomonadati</taxon>
        <taxon>Atribacterota</taxon>
        <taxon>Atribacteria</taxon>
        <taxon>Atribacterales</taxon>
        <taxon>Thermatribacteraceae</taxon>
        <taxon>Thermatribacter</taxon>
    </lineage>
</organism>
<dbReference type="Gene3D" id="1.10.260.40">
    <property type="entry name" value="lambda repressor-like DNA-binding domains"/>
    <property type="match status" value="1"/>
</dbReference>
<dbReference type="PROSITE" id="PS00356">
    <property type="entry name" value="HTH_LACI_1"/>
    <property type="match status" value="1"/>
</dbReference>
<dbReference type="GO" id="GO:0003677">
    <property type="term" value="F:DNA binding"/>
    <property type="evidence" value="ECO:0007669"/>
    <property type="project" value="UniProtKB-KW"/>
</dbReference>
<name>A0ABZ2Y8U8_9BACT</name>
<proteinExistence type="predicted"/>